<evidence type="ECO:0000256" key="1">
    <source>
        <dbReference type="SAM" id="SignalP"/>
    </source>
</evidence>
<reference evidence="3" key="1">
    <citation type="journal article" date="2019" name="Int. J. Syst. Evol. Microbiol.">
        <title>The Global Catalogue of Microorganisms (GCM) 10K type strain sequencing project: providing services to taxonomists for standard genome sequencing and annotation.</title>
        <authorList>
            <consortium name="The Broad Institute Genomics Platform"/>
            <consortium name="The Broad Institute Genome Sequencing Center for Infectious Disease"/>
            <person name="Wu L."/>
            <person name="Ma J."/>
        </authorList>
    </citation>
    <scope>NUCLEOTIDE SEQUENCE [LARGE SCALE GENOMIC DNA]</scope>
    <source>
        <strain evidence="3">JCM 3369</strain>
    </source>
</reference>
<dbReference type="InterPro" id="IPR036465">
    <property type="entry name" value="vWFA_dom_sf"/>
</dbReference>
<dbReference type="RefSeq" id="WP_149892085.1">
    <property type="nucleotide sequence ID" value="NZ_JBHUFA010000001.1"/>
</dbReference>
<organism evidence="2 3">
    <name type="scientific">Roseibium aestuarii</name>
    <dbReference type="NCBI Taxonomy" id="2600299"/>
    <lineage>
        <taxon>Bacteria</taxon>
        <taxon>Pseudomonadati</taxon>
        <taxon>Pseudomonadota</taxon>
        <taxon>Alphaproteobacteria</taxon>
        <taxon>Hyphomicrobiales</taxon>
        <taxon>Stappiaceae</taxon>
        <taxon>Roseibium</taxon>
    </lineage>
</organism>
<gene>
    <name evidence="2" type="ORF">ACFSC7_00660</name>
</gene>
<accession>A0ABW4JQ88</accession>
<dbReference type="Proteomes" id="UP001597327">
    <property type="component" value="Unassembled WGS sequence"/>
</dbReference>
<feature type="signal peptide" evidence="1">
    <location>
        <begin position="1"/>
        <end position="30"/>
    </location>
</feature>
<dbReference type="SUPFAM" id="SSF53300">
    <property type="entry name" value="vWA-like"/>
    <property type="match status" value="1"/>
</dbReference>
<protein>
    <submittedName>
        <fullName evidence="2">DUF1194 domain-containing protein</fullName>
    </submittedName>
</protein>
<keyword evidence="3" id="KW-1185">Reference proteome</keyword>
<keyword evidence="1" id="KW-0732">Signal</keyword>
<dbReference type="Gene3D" id="3.40.50.410">
    <property type="entry name" value="von Willebrand factor, type A domain"/>
    <property type="match status" value="1"/>
</dbReference>
<dbReference type="Pfam" id="PF06707">
    <property type="entry name" value="DUF1194"/>
    <property type="match status" value="1"/>
</dbReference>
<comment type="caution">
    <text evidence="2">The sequence shown here is derived from an EMBL/GenBank/DDBJ whole genome shotgun (WGS) entry which is preliminary data.</text>
</comment>
<dbReference type="EMBL" id="JBHUFA010000001">
    <property type="protein sequence ID" value="MFD1694015.1"/>
    <property type="molecule type" value="Genomic_DNA"/>
</dbReference>
<evidence type="ECO:0000313" key="3">
    <source>
        <dbReference type="Proteomes" id="UP001597327"/>
    </source>
</evidence>
<sequence>MGENRHSSCLVALAGALALCAAFCAGLSFGGPGSAQAQSAPAAVDVALVLAVDVSRSMAVDELLIQRKGYAAAIADPAVLQAIGYGAHGRIAVSFLEWAGQGHSQLVLDWTVIETREDAEAVAAHLLAGRSLGASRTSISGAIRSASALFERLSFDAERRVIDISGDGPNNEGLPVVAARDAAVEQGIVINGLPLMTRGGAYSGFSIDGLDRYYQACVVGGPTSFVVPVWDWAEFPEAVRRKLVMEIGGVAPGHGPGPSSDPDPAAPYFADQGASGKRALPVQFRPAEPYDCLIGEKLWEQRRRNFDFDR</sequence>
<name>A0ABW4JQ88_9HYPH</name>
<proteinExistence type="predicted"/>
<feature type="chain" id="PRO_5046754639" evidence="1">
    <location>
        <begin position="31"/>
        <end position="310"/>
    </location>
</feature>
<dbReference type="InterPro" id="IPR010607">
    <property type="entry name" value="DUF1194"/>
</dbReference>
<evidence type="ECO:0000313" key="2">
    <source>
        <dbReference type="EMBL" id="MFD1694015.1"/>
    </source>
</evidence>